<dbReference type="RefSeq" id="WP_160618201.1">
    <property type="nucleotide sequence ID" value="NZ_CP047652.1"/>
</dbReference>
<dbReference type="AlphaFoldDB" id="A0A6P1NC87"/>
<proteinExistence type="predicted"/>
<dbReference type="EMBL" id="CP047652">
    <property type="protein sequence ID" value="QHI95123.1"/>
    <property type="molecule type" value="Genomic_DNA"/>
</dbReference>
<reference evidence="3 4" key="1">
    <citation type="submission" date="2020-01" db="EMBL/GenBank/DDBJ databases">
        <title>Genome sequencing of strain KACC 21507.</title>
        <authorList>
            <person name="Heo J."/>
            <person name="Kim S.-J."/>
            <person name="Kim J.-S."/>
            <person name="Hong S.-B."/>
            <person name="Kwon S.-W."/>
        </authorList>
    </citation>
    <scope>NUCLEOTIDE SEQUENCE [LARGE SCALE GENOMIC DNA]</scope>
    <source>
        <strain evidence="3 4">KACC 21507</strain>
    </source>
</reference>
<accession>A0A6P1NC87</accession>
<keyword evidence="4" id="KW-1185">Reference proteome</keyword>
<evidence type="ECO:0000256" key="1">
    <source>
        <dbReference type="SAM" id="MobiDB-lite"/>
    </source>
</evidence>
<gene>
    <name evidence="3" type="ORF">GT348_01405</name>
</gene>
<dbReference type="CDD" id="cd00448">
    <property type="entry name" value="YjgF_YER057c_UK114_family"/>
    <property type="match status" value="1"/>
</dbReference>
<evidence type="ECO:0000313" key="3">
    <source>
        <dbReference type="EMBL" id="QHI95123.1"/>
    </source>
</evidence>
<dbReference type="KEGG" id="bomb:GT348_01405"/>
<feature type="transmembrane region" description="Helical" evidence="2">
    <location>
        <begin position="336"/>
        <end position="357"/>
    </location>
</feature>
<evidence type="ECO:0000313" key="4">
    <source>
        <dbReference type="Proteomes" id="UP000463975"/>
    </source>
</evidence>
<keyword evidence="2" id="KW-1133">Transmembrane helix</keyword>
<organism evidence="3 4">
    <name type="scientific">Aristophania vespae</name>
    <dbReference type="NCBI Taxonomy" id="2697033"/>
    <lineage>
        <taxon>Bacteria</taxon>
        <taxon>Pseudomonadati</taxon>
        <taxon>Pseudomonadota</taxon>
        <taxon>Alphaproteobacteria</taxon>
        <taxon>Acetobacterales</taxon>
        <taxon>Acetobacteraceae</taxon>
        <taxon>Aristophania</taxon>
    </lineage>
</organism>
<name>A0A6P1NC87_9PROT</name>
<dbReference type="Proteomes" id="UP000463975">
    <property type="component" value="Chromosome"/>
</dbReference>
<feature type="region of interest" description="Disordered" evidence="1">
    <location>
        <begin position="1"/>
        <end position="20"/>
    </location>
</feature>
<sequence>MMEVFSRRSRNLPKADEKNNLTPLVTPERLQSLFVSRLNEICARFEEWSYPFTVVGRLGTVPPDSWRRYEPLPLLDLQGQAEIGLEVTLSLLEEAGLKAGDVVQATGFLRARLVKGQVSPRFETVSLCRNENSSDAALQSEANILSLLRDLPAETHNFPHRDDLRLLLVNLSLPPECLQDLKGALGALWHERSIRSLTIKPTDRQMLLQSLLTMTEDIVVILSGNEGLPMLENSFVLKAITACKAHRISVLENRRLEKKLDEKKPALRSVASHLMDRHFSSALEAGRYIREQSGQTWQAREEERARQEELNALRDSLARFADLPDVSRKFGVWRGIIIGVALGIILVVVCLLVMRLLGF</sequence>
<keyword evidence="2" id="KW-0812">Transmembrane</keyword>
<evidence type="ECO:0000256" key="2">
    <source>
        <dbReference type="SAM" id="Phobius"/>
    </source>
</evidence>
<protein>
    <submittedName>
        <fullName evidence="3">Uncharacterized protein</fullName>
    </submittedName>
</protein>
<keyword evidence="2" id="KW-0472">Membrane</keyword>